<sequence length="74" mass="8670">MEIRLAKDGEKRRERLIVECYVDYLDIILYLLSCFGLLWCGLIFWHNDHMNIPCSVDNLAPELMLGRSFAYGIC</sequence>
<proteinExistence type="predicted"/>
<dbReference type="KEGG" id="ssl:SS1G_07069"/>
<evidence type="ECO:0000256" key="1">
    <source>
        <dbReference type="SAM" id="Phobius"/>
    </source>
</evidence>
<dbReference type="EMBL" id="CH476629">
    <property type="protein sequence ID" value="EDO04586.1"/>
    <property type="molecule type" value="Genomic_DNA"/>
</dbReference>
<keyword evidence="1" id="KW-0812">Transmembrane</keyword>
<reference evidence="3" key="1">
    <citation type="journal article" date="2011" name="PLoS Genet.">
        <title>Genomic analysis of the necrotrophic fungal pathogens Sclerotinia sclerotiorum and Botrytis cinerea.</title>
        <authorList>
            <person name="Amselem J."/>
            <person name="Cuomo C.A."/>
            <person name="van Kan J.A."/>
            <person name="Viaud M."/>
            <person name="Benito E.P."/>
            <person name="Couloux A."/>
            <person name="Coutinho P.M."/>
            <person name="de Vries R.P."/>
            <person name="Dyer P.S."/>
            <person name="Fillinger S."/>
            <person name="Fournier E."/>
            <person name="Gout L."/>
            <person name="Hahn M."/>
            <person name="Kohn L."/>
            <person name="Lapalu N."/>
            <person name="Plummer K.M."/>
            <person name="Pradier J.M."/>
            <person name="Quevillon E."/>
            <person name="Sharon A."/>
            <person name="Simon A."/>
            <person name="ten Have A."/>
            <person name="Tudzynski B."/>
            <person name="Tudzynski P."/>
            <person name="Wincker P."/>
            <person name="Andrew M."/>
            <person name="Anthouard V."/>
            <person name="Beever R.E."/>
            <person name="Beffa R."/>
            <person name="Benoit I."/>
            <person name="Bouzid O."/>
            <person name="Brault B."/>
            <person name="Chen Z."/>
            <person name="Choquer M."/>
            <person name="Collemare J."/>
            <person name="Cotton P."/>
            <person name="Danchin E.G."/>
            <person name="Da Silva C."/>
            <person name="Gautier A."/>
            <person name="Giraud C."/>
            <person name="Giraud T."/>
            <person name="Gonzalez C."/>
            <person name="Grossetete S."/>
            <person name="Guldener U."/>
            <person name="Henrissat B."/>
            <person name="Howlett B.J."/>
            <person name="Kodira C."/>
            <person name="Kretschmer M."/>
            <person name="Lappartient A."/>
            <person name="Leroch M."/>
            <person name="Levis C."/>
            <person name="Mauceli E."/>
            <person name="Neuveglise C."/>
            <person name="Oeser B."/>
            <person name="Pearson M."/>
            <person name="Poulain J."/>
            <person name="Poussereau N."/>
            <person name="Quesneville H."/>
            <person name="Rascle C."/>
            <person name="Schumacher J."/>
            <person name="Segurens B."/>
            <person name="Sexton A."/>
            <person name="Silva E."/>
            <person name="Sirven C."/>
            <person name="Soanes D.M."/>
            <person name="Talbot N.J."/>
            <person name="Templeton M."/>
            <person name="Yandava C."/>
            <person name="Yarden O."/>
            <person name="Zeng Q."/>
            <person name="Rollins J.A."/>
            <person name="Lebrun M.H."/>
            <person name="Dickman M."/>
        </authorList>
    </citation>
    <scope>NUCLEOTIDE SEQUENCE [LARGE SCALE GENOMIC DNA]</scope>
    <source>
        <strain evidence="3">ATCC 18683 / 1980 / Ss-1</strain>
    </source>
</reference>
<accession>A7EP20</accession>
<protein>
    <submittedName>
        <fullName evidence="2">Uncharacterized protein</fullName>
    </submittedName>
</protein>
<feature type="transmembrane region" description="Helical" evidence="1">
    <location>
        <begin position="21"/>
        <end position="45"/>
    </location>
</feature>
<gene>
    <name evidence="2" type="ORF">SS1G_07069</name>
</gene>
<dbReference type="RefSeq" id="XP_001591623.1">
    <property type="nucleotide sequence ID" value="XM_001591573.1"/>
</dbReference>
<keyword evidence="1" id="KW-1133">Transmembrane helix</keyword>
<keyword evidence="3" id="KW-1185">Reference proteome</keyword>
<evidence type="ECO:0000313" key="2">
    <source>
        <dbReference type="EMBL" id="EDO04586.1"/>
    </source>
</evidence>
<dbReference type="GeneID" id="5487659"/>
<dbReference type="InParanoid" id="A7EP20"/>
<name>A7EP20_SCLS1</name>
<dbReference type="Proteomes" id="UP000001312">
    <property type="component" value="Unassembled WGS sequence"/>
</dbReference>
<organism evidence="2 3">
    <name type="scientific">Sclerotinia sclerotiorum (strain ATCC 18683 / 1980 / Ss-1)</name>
    <name type="common">White mold</name>
    <name type="synonym">Whetzelinia sclerotiorum</name>
    <dbReference type="NCBI Taxonomy" id="665079"/>
    <lineage>
        <taxon>Eukaryota</taxon>
        <taxon>Fungi</taxon>
        <taxon>Dikarya</taxon>
        <taxon>Ascomycota</taxon>
        <taxon>Pezizomycotina</taxon>
        <taxon>Leotiomycetes</taxon>
        <taxon>Helotiales</taxon>
        <taxon>Sclerotiniaceae</taxon>
        <taxon>Sclerotinia</taxon>
    </lineage>
</organism>
<keyword evidence="1" id="KW-0472">Membrane</keyword>
<dbReference type="HOGENOM" id="CLU_2689309_0_0_1"/>
<dbReference type="AlphaFoldDB" id="A7EP20"/>
<evidence type="ECO:0000313" key="3">
    <source>
        <dbReference type="Proteomes" id="UP000001312"/>
    </source>
</evidence>